<dbReference type="EMBL" id="JAAIYP010000042">
    <property type="protein sequence ID" value="NFV81579.1"/>
    <property type="molecule type" value="Genomic_DNA"/>
</dbReference>
<reference evidence="1 2" key="1">
    <citation type="submission" date="2020-02" db="EMBL/GenBank/DDBJ databases">
        <authorList>
            <person name="Dziuba M."/>
            <person name="Kuznetsov B."/>
            <person name="Mardanov A."/>
            <person name="Ravin N."/>
            <person name="Grouzdev D."/>
        </authorList>
    </citation>
    <scope>NUCLEOTIDE SEQUENCE [LARGE SCALE GENOMIC DNA]</scope>
    <source>
        <strain evidence="1 2">SpK</strain>
    </source>
</reference>
<evidence type="ECO:0000313" key="1">
    <source>
        <dbReference type="EMBL" id="NFV81579.1"/>
    </source>
</evidence>
<accession>A0A7C9QW48</accession>
<comment type="caution">
    <text evidence="1">The sequence shown here is derived from an EMBL/GenBank/DDBJ whole genome shotgun (WGS) entry which is preliminary data.</text>
</comment>
<organism evidence="1 2">
    <name type="scientific">Magnetospirillum aberrantis SpK</name>
    <dbReference type="NCBI Taxonomy" id="908842"/>
    <lineage>
        <taxon>Bacteria</taxon>
        <taxon>Pseudomonadati</taxon>
        <taxon>Pseudomonadota</taxon>
        <taxon>Alphaproteobacteria</taxon>
        <taxon>Rhodospirillales</taxon>
        <taxon>Rhodospirillaceae</taxon>
        <taxon>Magnetospirillum</taxon>
    </lineage>
</organism>
<name>A0A7C9QW48_9PROT</name>
<dbReference type="AlphaFoldDB" id="A0A7C9QW48"/>
<evidence type="ECO:0008006" key="3">
    <source>
        <dbReference type="Google" id="ProtNLM"/>
    </source>
</evidence>
<sequence length="313" mass="34808">MRYLTLTLGLAVATLAVIFATLWRLDPYGYYGRFPKGLYTDGTFRHVKALLVREARPDLVVLGASTAVPIDPAALGQCRAFNGAFNGARPQELVYMARDILPDSVHAALVGLDFFAFNKATGMGYDNPDFGRMTWSKTMAYTLSFQALREAKFVSKMARFDRQQVLDRGNGARLDAAVNAENDAKSPKIDHATELAWVRHDIFGGWSYDTAGRNHLEQLRDALAGRGITAAVYVTPMSDSLLALLQEMGITPDLERFRRDVLEVFPDAVDFTGTMSDNRLFMKRDPLHFPQATANQLAHDVLARHGLCGYRKP</sequence>
<dbReference type="RefSeq" id="WP_163681771.1">
    <property type="nucleotide sequence ID" value="NZ_JAAIYP010000042.1"/>
</dbReference>
<gene>
    <name evidence="1" type="ORF">G4223_15830</name>
</gene>
<proteinExistence type="predicted"/>
<dbReference type="Proteomes" id="UP000480684">
    <property type="component" value="Unassembled WGS sequence"/>
</dbReference>
<protein>
    <recommendedName>
        <fullName evidence="3">SGNH/GDSL hydrolase family protein</fullName>
    </recommendedName>
</protein>
<evidence type="ECO:0000313" key="2">
    <source>
        <dbReference type="Proteomes" id="UP000480684"/>
    </source>
</evidence>
<keyword evidence="2" id="KW-1185">Reference proteome</keyword>